<evidence type="ECO:0000256" key="1">
    <source>
        <dbReference type="SAM" id="SignalP"/>
    </source>
</evidence>
<organism evidence="3 4">
    <name type="scientific">Pelotalea chapellei</name>
    <dbReference type="NCBI Taxonomy" id="44671"/>
    <lineage>
        <taxon>Bacteria</taxon>
        <taxon>Pseudomonadati</taxon>
        <taxon>Thermodesulfobacteriota</taxon>
        <taxon>Desulfuromonadia</taxon>
        <taxon>Geobacterales</taxon>
        <taxon>Geobacteraceae</taxon>
        <taxon>Pelotalea</taxon>
    </lineage>
</organism>
<evidence type="ECO:0000313" key="4">
    <source>
        <dbReference type="Proteomes" id="UP000784128"/>
    </source>
</evidence>
<comment type="caution">
    <text evidence="3">The sequence shown here is derived from an EMBL/GenBank/DDBJ whole genome shotgun (WGS) entry which is preliminary data.</text>
</comment>
<keyword evidence="1" id="KW-0732">Signal</keyword>
<gene>
    <name evidence="3" type="ORF">KJB30_01650</name>
</gene>
<dbReference type="Gene3D" id="1.10.1130.10">
    <property type="entry name" value="Flavocytochrome C3, Chain A"/>
    <property type="match status" value="1"/>
</dbReference>
<dbReference type="EMBL" id="JAHDYS010000001">
    <property type="protein sequence ID" value="MBT1070480.1"/>
    <property type="molecule type" value="Genomic_DNA"/>
</dbReference>
<reference evidence="3 4" key="1">
    <citation type="submission" date="2021-05" db="EMBL/GenBank/DDBJ databases">
        <title>The draft genome of Geobacter chapellei DSM 13688.</title>
        <authorList>
            <person name="Xu Z."/>
            <person name="Masuda Y."/>
            <person name="Itoh H."/>
            <person name="Senoo K."/>
        </authorList>
    </citation>
    <scope>NUCLEOTIDE SEQUENCE [LARGE SCALE GENOMIC DNA]</scope>
    <source>
        <strain evidence="3 4">DSM 13688</strain>
    </source>
</reference>
<evidence type="ECO:0000259" key="2">
    <source>
        <dbReference type="Pfam" id="PF22113"/>
    </source>
</evidence>
<dbReference type="InterPro" id="IPR036280">
    <property type="entry name" value="Multihaem_cyt_sf"/>
</dbReference>
<dbReference type="SUPFAM" id="SSF48695">
    <property type="entry name" value="Multiheme cytochromes"/>
    <property type="match status" value="1"/>
</dbReference>
<dbReference type="Pfam" id="PF22113">
    <property type="entry name" value="Mtrc-MtrF_II-IV_dom"/>
    <property type="match status" value="1"/>
</dbReference>
<feature type="chain" id="PRO_5046425792" description="Outer membrane cytochrome MtrC/MtrF-like domain-containing protein" evidence="1">
    <location>
        <begin position="27"/>
        <end position="415"/>
    </location>
</feature>
<keyword evidence="4" id="KW-1185">Reference proteome</keyword>
<dbReference type="RefSeq" id="WP_214296179.1">
    <property type="nucleotide sequence ID" value="NZ_JAHDYS010000001.1"/>
</dbReference>
<name>A0ABS5U497_9BACT</name>
<feature type="domain" description="Outer membrane cytochrome MtrC/MtrF-like" evidence="2">
    <location>
        <begin position="41"/>
        <end position="200"/>
    </location>
</feature>
<accession>A0ABS5U497</accession>
<proteinExistence type="predicted"/>
<dbReference type="Proteomes" id="UP000784128">
    <property type="component" value="Unassembled WGS sequence"/>
</dbReference>
<feature type="signal peptide" evidence="1">
    <location>
        <begin position="1"/>
        <end position="26"/>
    </location>
</feature>
<evidence type="ECO:0000313" key="3">
    <source>
        <dbReference type="EMBL" id="MBT1070480.1"/>
    </source>
</evidence>
<protein>
    <recommendedName>
        <fullName evidence="2">Outer membrane cytochrome MtrC/MtrF-like domain-containing protein</fullName>
    </recommendedName>
</protein>
<sequence length="415" mass="46258">MRLFPYGIRMMLIICMLLSAPILSDASPEKAEKTAREKKMTFPVGADTQSEVCGRCHTAIYREYAFGFGSDQGYKLVSQDGKAHTLPHIVSSKATGHALTDIKSFSKQPKQHEMAGTACAACHLPESFTIPRNLEISETDKPKVSAMKREETGLSCVSCHLTPEGKIRGPYNINAPHENRPDVNIKTSLMCAYCHSLGKRVPGNQTQTFLEWRDDFFLKGLGRQNCQDCHMPHTMRRLTEDTTLPERVSSRHLWTGGRSLQRLLNALSQVIVQPVKEKGAFDFHVINIGAGHSVPTGSHRRAVYLQVQAISSEGKTAATQEWTFAPWSGNGPNDSTWLDEFRKMPGSSVPAEALAPHETIIRAGEERVLHWSPTLAAGRYTITSRLVYDLNRYNDRSYKGDQTRISETSLEVSVK</sequence>
<dbReference type="InterPro" id="IPR054337">
    <property type="entry name" value="Mtrc-MtrF-like_dom_II/IV"/>
</dbReference>